<dbReference type="EMBL" id="JABEVY010000517">
    <property type="protein sequence ID" value="KAF5230561.1"/>
    <property type="molecule type" value="Genomic_DNA"/>
</dbReference>
<comment type="caution">
    <text evidence="1">The sequence shown here is derived from an EMBL/GenBank/DDBJ whole genome shotgun (WGS) entry which is preliminary data.</text>
</comment>
<evidence type="ECO:0000313" key="1">
    <source>
        <dbReference type="EMBL" id="KAF5230561.1"/>
    </source>
</evidence>
<dbReference type="AlphaFoldDB" id="A0A8H4YMI3"/>
<organism evidence="1 2">
    <name type="scientific">Fusarium anthophilum</name>
    <dbReference type="NCBI Taxonomy" id="48485"/>
    <lineage>
        <taxon>Eukaryota</taxon>
        <taxon>Fungi</taxon>
        <taxon>Dikarya</taxon>
        <taxon>Ascomycota</taxon>
        <taxon>Pezizomycotina</taxon>
        <taxon>Sordariomycetes</taxon>
        <taxon>Hypocreomycetidae</taxon>
        <taxon>Hypocreales</taxon>
        <taxon>Nectriaceae</taxon>
        <taxon>Fusarium</taxon>
        <taxon>Fusarium fujikuroi species complex</taxon>
    </lineage>
</organism>
<proteinExistence type="predicted"/>
<name>A0A8H4YMI3_9HYPO</name>
<gene>
    <name evidence="1" type="ORF">FANTH_13780</name>
</gene>
<sequence length="105" mass="11278">MMPTAKGSISGSDSNFTSEFKVNGVPRHFSGTFTKAEKPWSASNATLTYEDAEDLNGSRDLDVVIGNDDVVMKIKVSGEIKGTLNEPFNPISQAKGHGTWTVNKA</sequence>
<dbReference type="Proteomes" id="UP000573603">
    <property type="component" value="Unassembled WGS sequence"/>
</dbReference>
<accession>A0A8H4YMI3</accession>
<evidence type="ECO:0000313" key="2">
    <source>
        <dbReference type="Proteomes" id="UP000573603"/>
    </source>
</evidence>
<reference evidence="1 2" key="1">
    <citation type="journal article" date="2020" name="BMC Genomics">
        <title>Correction to: Identification and distribution of gene clusters required for synthesis of sphingolipid metabolism inhibitors in diverse species of the filamentous fungus Fusarium.</title>
        <authorList>
            <person name="Kim H.S."/>
            <person name="Lohmar J.M."/>
            <person name="Busman M."/>
            <person name="Brown D.W."/>
            <person name="Naumann T.A."/>
            <person name="Divon H.H."/>
            <person name="Lysoe E."/>
            <person name="Uhlig S."/>
            <person name="Proctor R.H."/>
        </authorList>
    </citation>
    <scope>NUCLEOTIDE SEQUENCE [LARGE SCALE GENOMIC DNA]</scope>
    <source>
        <strain evidence="1 2">NRRL 25214</strain>
    </source>
</reference>
<keyword evidence="2" id="KW-1185">Reference proteome</keyword>
<protein>
    <submittedName>
        <fullName evidence="1">Uncharacterized protein</fullName>
    </submittedName>
</protein>